<proteinExistence type="inferred from homology"/>
<evidence type="ECO:0000259" key="9">
    <source>
        <dbReference type="PROSITE" id="PS51032"/>
    </source>
</evidence>
<comment type="similarity">
    <text evidence="7">Belongs to the AP2/ERF transcription factor family. ERF subfamily.</text>
</comment>
<comment type="caution">
    <text evidence="10">The sequence shown here is derived from an EMBL/GenBank/DDBJ whole genome shotgun (WGS) entry which is preliminary data.</text>
</comment>
<keyword evidence="5" id="KW-0804">Transcription</keyword>
<evidence type="ECO:0000256" key="4">
    <source>
        <dbReference type="ARBA" id="ARBA00023159"/>
    </source>
</evidence>
<dbReference type="InterPro" id="IPR001471">
    <property type="entry name" value="AP2/ERF_dom"/>
</dbReference>
<keyword evidence="4" id="KW-0010">Activator</keyword>
<evidence type="ECO:0000256" key="2">
    <source>
        <dbReference type="ARBA" id="ARBA00023015"/>
    </source>
</evidence>
<dbReference type="EMBL" id="CM026431">
    <property type="protein sequence ID" value="KAG0559996.1"/>
    <property type="molecule type" value="Genomic_DNA"/>
</dbReference>
<dbReference type="InterPro" id="IPR051032">
    <property type="entry name" value="AP2/ERF_TF_ERF_subfamily"/>
</dbReference>
<keyword evidence="3" id="KW-0238">DNA-binding</keyword>
<keyword evidence="6" id="KW-0539">Nucleus</keyword>
<evidence type="ECO:0000256" key="6">
    <source>
        <dbReference type="ARBA" id="ARBA00023242"/>
    </source>
</evidence>
<dbReference type="InterPro" id="IPR016177">
    <property type="entry name" value="DNA-bd_dom_sf"/>
</dbReference>
<dbReference type="PANTHER" id="PTHR31985:SF312">
    <property type="entry name" value="AP2_ERF DOMAIN-CONTAINING PROTEIN"/>
    <property type="match status" value="1"/>
</dbReference>
<evidence type="ECO:0000256" key="8">
    <source>
        <dbReference type="SAM" id="MobiDB-lite"/>
    </source>
</evidence>
<feature type="region of interest" description="Disordered" evidence="8">
    <location>
        <begin position="132"/>
        <end position="186"/>
    </location>
</feature>
<evidence type="ECO:0000256" key="5">
    <source>
        <dbReference type="ARBA" id="ARBA00023163"/>
    </source>
</evidence>
<dbReference type="Pfam" id="PF00847">
    <property type="entry name" value="AP2"/>
    <property type="match status" value="1"/>
</dbReference>
<keyword evidence="11" id="KW-1185">Reference proteome</keyword>
<feature type="compositionally biased region" description="Acidic residues" evidence="8">
    <location>
        <begin position="166"/>
        <end position="186"/>
    </location>
</feature>
<sequence length="186" mass="20816">MSGRGSSGYRGVRHRENQGKWVSEIRDSHRSRPGARSNRIWLGSYRSAEEAAHAYDAALLCLRGREGNLNFPNYPYNDIIPPGTVGHYSVQTIQAVAAAAAAHYSGRPFSYRNFLPPTSDSEDVDDITYYEDTRNTGNEAPGPSRLYNPDDPYNLGVNDINRSNNDDDDDDDDSDEDSDDDPPLWR</sequence>
<dbReference type="Gene3D" id="3.30.730.10">
    <property type="entry name" value="AP2/ERF domain"/>
    <property type="match status" value="1"/>
</dbReference>
<reference evidence="10" key="1">
    <citation type="submission" date="2020-06" db="EMBL/GenBank/DDBJ databases">
        <title>WGS assembly of Ceratodon purpureus strain R40.</title>
        <authorList>
            <person name="Carey S.B."/>
            <person name="Jenkins J."/>
            <person name="Shu S."/>
            <person name="Lovell J.T."/>
            <person name="Sreedasyam A."/>
            <person name="Maumus F."/>
            <person name="Tiley G.P."/>
            <person name="Fernandez-Pozo N."/>
            <person name="Barry K."/>
            <person name="Chen C."/>
            <person name="Wang M."/>
            <person name="Lipzen A."/>
            <person name="Daum C."/>
            <person name="Saski C.A."/>
            <person name="Payton A.C."/>
            <person name="Mcbreen J.C."/>
            <person name="Conrad R.E."/>
            <person name="Kollar L.M."/>
            <person name="Olsson S."/>
            <person name="Huttunen S."/>
            <person name="Landis J.B."/>
            <person name="Wickett N.J."/>
            <person name="Johnson M.G."/>
            <person name="Rensing S.A."/>
            <person name="Grimwood J."/>
            <person name="Schmutz J."/>
            <person name="Mcdaniel S.F."/>
        </authorList>
    </citation>
    <scope>NUCLEOTIDE SEQUENCE</scope>
    <source>
        <strain evidence="10">R40</strain>
    </source>
</reference>
<feature type="domain" description="AP2/ERF" evidence="9">
    <location>
        <begin position="8"/>
        <end position="72"/>
    </location>
</feature>
<evidence type="ECO:0000256" key="1">
    <source>
        <dbReference type="ARBA" id="ARBA00004123"/>
    </source>
</evidence>
<gene>
    <name evidence="10" type="ORF">KC19_10G145900</name>
</gene>
<protein>
    <recommendedName>
        <fullName evidence="9">AP2/ERF domain-containing protein</fullName>
    </recommendedName>
</protein>
<organism evidence="10 11">
    <name type="scientific">Ceratodon purpureus</name>
    <name type="common">Fire moss</name>
    <name type="synonym">Dicranum purpureum</name>
    <dbReference type="NCBI Taxonomy" id="3225"/>
    <lineage>
        <taxon>Eukaryota</taxon>
        <taxon>Viridiplantae</taxon>
        <taxon>Streptophyta</taxon>
        <taxon>Embryophyta</taxon>
        <taxon>Bryophyta</taxon>
        <taxon>Bryophytina</taxon>
        <taxon>Bryopsida</taxon>
        <taxon>Dicranidae</taxon>
        <taxon>Pseudoditrichales</taxon>
        <taxon>Ditrichaceae</taxon>
        <taxon>Ceratodon</taxon>
    </lineage>
</organism>
<accession>A0A8T0GKC4</accession>
<dbReference type="InterPro" id="IPR036955">
    <property type="entry name" value="AP2/ERF_dom_sf"/>
</dbReference>
<name>A0A8T0GKC4_CERPU</name>
<dbReference type="GO" id="GO:0005634">
    <property type="term" value="C:nucleus"/>
    <property type="evidence" value="ECO:0007669"/>
    <property type="project" value="UniProtKB-SubCell"/>
</dbReference>
<dbReference type="AlphaFoldDB" id="A0A8T0GKC4"/>
<dbReference type="Proteomes" id="UP000822688">
    <property type="component" value="Chromosome 10"/>
</dbReference>
<dbReference type="SUPFAM" id="SSF54171">
    <property type="entry name" value="DNA-binding domain"/>
    <property type="match status" value="1"/>
</dbReference>
<keyword evidence="2" id="KW-0805">Transcription regulation</keyword>
<dbReference type="GO" id="GO:0003700">
    <property type="term" value="F:DNA-binding transcription factor activity"/>
    <property type="evidence" value="ECO:0007669"/>
    <property type="project" value="InterPro"/>
</dbReference>
<evidence type="ECO:0000313" key="10">
    <source>
        <dbReference type="EMBL" id="KAG0559996.1"/>
    </source>
</evidence>
<dbReference type="CDD" id="cd00018">
    <property type="entry name" value="AP2"/>
    <property type="match status" value="1"/>
</dbReference>
<dbReference type="PANTHER" id="PTHR31985">
    <property type="entry name" value="ETHYLENE-RESPONSIVE TRANSCRIPTION FACTOR ERF042-RELATED"/>
    <property type="match status" value="1"/>
</dbReference>
<dbReference type="PROSITE" id="PS51032">
    <property type="entry name" value="AP2_ERF"/>
    <property type="match status" value="1"/>
</dbReference>
<evidence type="ECO:0000256" key="7">
    <source>
        <dbReference type="ARBA" id="ARBA00024343"/>
    </source>
</evidence>
<evidence type="ECO:0000256" key="3">
    <source>
        <dbReference type="ARBA" id="ARBA00023125"/>
    </source>
</evidence>
<comment type="subcellular location">
    <subcellularLocation>
        <location evidence="1">Nucleus</location>
    </subcellularLocation>
</comment>
<dbReference type="GO" id="GO:0003677">
    <property type="term" value="F:DNA binding"/>
    <property type="evidence" value="ECO:0007669"/>
    <property type="project" value="UniProtKB-KW"/>
</dbReference>
<evidence type="ECO:0000313" key="11">
    <source>
        <dbReference type="Proteomes" id="UP000822688"/>
    </source>
</evidence>
<dbReference type="SMART" id="SM00380">
    <property type="entry name" value="AP2"/>
    <property type="match status" value="1"/>
</dbReference>